<feature type="compositionally biased region" description="Acidic residues" evidence="1">
    <location>
        <begin position="195"/>
        <end position="210"/>
    </location>
</feature>
<feature type="compositionally biased region" description="Basic and acidic residues" evidence="1">
    <location>
        <begin position="275"/>
        <end position="284"/>
    </location>
</feature>
<evidence type="ECO:0000256" key="1">
    <source>
        <dbReference type="SAM" id="MobiDB-lite"/>
    </source>
</evidence>
<protein>
    <recommendedName>
        <fullName evidence="4">Wac domain-containing protein</fullName>
    </recommendedName>
</protein>
<comment type="caution">
    <text evidence="2">The sequence shown here is derived from an EMBL/GenBank/DDBJ whole genome shotgun (WGS) entry which is preliminary data.</text>
</comment>
<gene>
    <name evidence="2" type="ORF">ColLi_09270</name>
</gene>
<evidence type="ECO:0000313" key="3">
    <source>
        <dbReference type="Proteomes" id="UP001055172"/>
    </source>
</evidence>
<evidence type="ECO:0008006" key="4">
    <source>
        <dbReference type="Google" id="ProtNLM"/>
    </source>
</evidence>
<organism evidence="2 3">
    <name type="scientific">Colletotrichum liriopes</name>
    <dbReference type="NCBI Taxonomy" id="708192"/>
    <lineage>
        <taxon>Eukaryota</taxon>
        <taxon>Fungi</taxon>
        <taxon>Dikarya</taxon>
        <taxon>Ascomycota</taxon>
        <taxon>Pezizomycotina</taxon>
        <taxon>Sordariomycetes</taxon>
        <taxon>Hypocreomycetidae</taxon>
        <taxon>Glomerellales</taxon>
        <taxon>Glomerellaceae</taxon>
        <taxon>Colletotrichum</taxon>
        <taxon>Colletotrichum spaethianum species complex</taxon>
    </lineage>
</organism>
<proteinExistence type="predicted"/>
<keyword evidence="3" id="KW-1185">Reference proteome</keyword>
<accession>A0AA37GTY9</accession>
<feature type="region of interest" description="Disordered" evidence="1">
    <location>
        <begin position="259"/>
        <end position="307"/>
    </location>
</feature>
<dbReference type="EMBL" id="BPPX01000021">
    <property type="protein sequence ID" value="GJC86432.1"/>
    <property type="molecule type" value="Genomic_DNA"/>
</dbReference>
<feature type="compositionally biased region" description="Basic and acidic residues" evidence="1">
    <location>
        <begin position="326"/>
        <end position="342"/>
    </location>
</feature>
<dbReference type="Proteomes" id="UP001055172">
    <property type="component" value="Unassembled WGS sequence"/>
</dbReference>
<sequence>MTASANDLHPTRDDFIDARNKQDQQLNHEFASIRSCIEATSQRLEDVYSGLTKDILRLRTELETFIHRDFDASLDWRFGDLDAKLDIKLASRFQDDRVEMESRFEALHADIERQRAVSRNNNLRNPTMRIEPVVTLRPGRGVVAPDERCFPRHAKQFYALRRPDTALRVRMLSYLIDFYDVEYAAWQVVDEDEDHDEFDYESYEDEEENDGGSAGPPPPSQPRLTLRDAVQTYPERAVAALEGILGLNEENFINFRDRARQQASSPRRPVKRQYHVPERPDERGQSAPAKRVPKPIQGKAERAPLPLVQNRLTLEEVLDGIDEENDKEKSTSTRVMWDDGSGRRRRMQKMQQLAERGARSSEGSPTNADTLSREEARSRRRTPSDPLDLRS</sequence>
<feature type="region of interest" description="Disordered" evidence="1">
    <location>
        <begin position="195"/>
        <end position="224"/>
    </location>
</feature>
<reference evidence="2 3" key="1">
    <citation type="submission" date="2021-07" db="EMBL/GenBank/DDBJ databases">
        <title>Genome data of Colletotrichum spaethianum.</title>
        <authorList>
            <person name="Utami Y.D."/>
            <person name="Hiruma K."/>
        </authorList>
    </citation>
    <scope>NUCLEOTIDE SEQUENCE [LARGE SCALE GENOMIC DNA]</scope>
    <source>
        <strain evidence="2 3">MAFF 242679</strain>
    </source>
</reference>
<feature type="region of interest" description="Disordered" evidence="1">
    <location>
        <begin position="319"/>
        <end position="391"/>
    </location>
</feature>
<name>A0AA37GTY9_9PEZI</name>
<feature type="compositionally biased region" description="Polar residues" evidence="1">
    <location>
        <begin position="361"/>
        <end position="370"/>
    </location>
</feature>
<evidence type="ECO:0000313" key="2">
    <source>
        <dbReference type="EMBL" id="GJC86432.1"/>
    </source>
</evidence>
<dbReference type="AlphaFoldDB" id="A0AA37GTY9"/>